<dbReference type="AlphaFoldDB" id="A0A903U939"/>
<reference evidence="4 5" key="1">
    <citation type="submission" date="2017-06" db="EMBL/GenBank/DDBJ databases">
        <title>Aedes aegypti genome working group (AGWG) sequencing and assembly.</title>
        <authorList>
            <consortium name="Aedes aegypti Genome Working Group (AGWG)"/>
            <person name="Matthews B.J."/>
        </authorList>
    </citation>
    <scope>NUCLEOTIDE SEQUENCE [LARGE SCALE GENOMIC DNA]</scope>
    <source>
        <strain evidence="4 5">LVP_AGWG</strain>
    </source>
</reference>
<organism evidence="4 5">
    <name type="scientific">Aedes aegypti</name>
    <name type="common">Yellowfever mosquito</name>
    <name type="synonym">Culex aegypti</name>
    <dbReference type="NCBI Taxonomy" id="7159"/>
    <lineage>
        <taxon>Eukaryota</taxon>
        <taxon>Metazoa</taxon>
        <taxon>Ecdysozoa</taxon>
        <taxon>Arthropoda</taxon>
        <taxon>Hexapoda</taxon>
        <taxon>Insecta</taxon>
        <taxon>Pterygota</taxon>
        <taxon>Neoptera</taxon>
        <taxon>Endopterygota</taxon>
        <taxon>Diptera</taxon>
        <taxon>Nematocera</taxon>
        <taxon>Culicoidea</taxon>
        <taxon>Culicidae</taxon>
        <taxon>Culicinae</taxon>
        <taxon>Aedini</taxon>
        <taxon>Aedes</taxon>
        <taxon>Stegomyia</taxon>
    </lineage>
</organism>
<dbReference type="EnsemblMetazoa" id="AAEL006825-RB">
    <property type="protein sequence ID" value="AAEL006825-PB"/>
    <property type="gene ID" value="AAEL006825"/>
</dbReference>
<dbReference type="Proteomes" id="UP000008820">
    <property type="component" value="Chromosome 1"/>
</dbReference>
<feature type="domain" description="C-type lectin" evidence="3">
    <location>
        <begin position="52"/>
        <end position="156"/>
    </location>
</feature>
<feature type="region of interest" description="Disordered" evidence="1">
    <location>
        <begin position="602"/>
        <end position="658"/>
    </location>
</feature>
<dbReference type="InterPro" id="IPR016186">
    <property type="entry name" value="C-type_lectin-like/link_sf"/>
</dbReference>
<evidence type="ECO:0000256" key="1">
    <source>
        <dbReference type="SAM" id="MobiDB-lite"/>
    </source>
</evidence>
<dbReference type="InterPro" id="IPR016187">
    <property type="entry name" value="CTDL_fold"/>
</dbReference>
<dbReference type="PANTHER" id="PTHR45784:SF5">
    <property type="entry name" value="C-TYPE LECTIN DOMAIN FAMILY 20 MEMBER A-RELATED"/>
    <property type="match status" value="1"/>
</dbReference>
<dbReference type="Pfam" id="PF00059">
    <property type="entry name" value="Lectin_C"/>
    <property type="match status" value="1"/>
</dbReference>
<evidence type="ECO:0000259" key="3">
    <source>
        <dbReference type="PROSITE" id="PS50041"/>
    </source>
</evidence>
<feature type="region of interest" description="Disordered" evidence="1">
    <location>
        <begin position="312"/>
        <end position="463"/>
    </location>
</feature>
<feature type="compositionally biased region" description="Polar residues" evidence="1">
    <location>
        <begin position="408"/>
        <end position="418"/>
    </location>
</feature>
<reference evidence="4" key="2">
    <citation type="submission" date="2022-10" db="UniProtKB">
        <authorList>
            <consortium name="EnsemblMetazoa"/>
        </authorList>
    </citation>
    <scope>IDENTIFICATION</scope>
    <source>
        <strain evidence="4">LVP_AGWG</strain>
    </source>
</reference>
<dbReference type="CDD" id="cd00037">
    <property type="entry name" value="CLECT"/>
    <property type="match status" value="1"/>
</dbReference>
<protein>
    <recommendedName>
        <fullName evidence="3">C-type lectin domain-containing protein</fullName>
    </recommendedName>
</protein>
<feature type="compositionally biased region" description="Basic and acidic residues" evidence="1">
    <location>
        <begin position="339"/>
        <end position="354"/>
    </location>
</feature>
<feature type="compositionally biased region" description="Basic and acidic residues" evidence="1">
    <location>
        <begin position="314"/>
        <end position="329"/>
    </location>
</feature>
<dbReference type="SUPFAM" id="SSF56436">
    <property type="entry name" value="C-type lectin-like"/>
    <property type="match status" value="1"/>
</dbReference>
<feature type="compositionally biased region" description="Low complexity" evidence="1">
    <location>
        <begin position="607"/>
        <end position="658"/>
    </location>
</feature>
<evidence type="ECO:0000256" key="2">
    <source>
        <dbReference type="SAM" id="SignalP"/>
    </source>
</evidence>
<feature type="chain" id="PRO_5036975241" description="C-type lectin domain-containing protein" evidence="2">
    <location>
        <begin position="33"/>
        <end position="736"/>
    </location>
</feature>
<proteinExistence type="predicted"/>
<dbReference type="Gene3D" id="3.10.100.10">
    <property type="entry name" value="Mannose-Binding Protein A, subunit A"/>
    <property type="match status" value="1"/>
</dbReference>
<evidence type="ECO:0000313" key="4">
    <source>
        <dbReference type="EnsemblMetazoa" id="AAEL006825-PB"/>
    </source>
</evidence>
<gene>
    <name evidence="4" type="primary">5568402</name>
</gene>
<dbReference type="SMART" id="SM00034">
    <property type="entry name" value="CLECT"/>
    <property type="match status" value="1"/>
</dbReference>
<sequence>MMMLMEVMSRMKHLAALWGLLLVLLVGTGVESRAVNISNTWTLPEDGFPVFYRYFRDKISWFEADAVCQFHHANLVTVDNGVQFDAARAFLKELDVTNPVWIGLMRPENSARFIWTNAKTLDSSSGYWAESLPAMETPLCAVVDPVRDFRWHALRCGGPETAAFLCELPVPTWATDCTVTSMPSLTVQYMSDSGAVQLARDCGEQGTRHMSCQSKLERDTILQQLQCSDQETDPAQVATENNQLPEVEAAAPQQPVRTPPPQILEHDILTVVSNNDEDNNIDVNPNQIEDTVKNVINKFNLADLMQNDQSLHSGEMDGHYDGQDKEGKKIGGKKYSPLFEKKEKYGNKGERKADEEEEMMMGDQPDETETQPIDIVQQAVKPTEGESDESSTSGVIGSSTGGLAISSEVATAESTTVDSRLRRATDGEAAESTAASTTVEDSTTTVTTTTMEPTTSSTTSHILPTTPKKEISAIGDHFIPPMLLVKARFTSTRAHVDATSTTEILTEAPETTPSSTVAPTSSTSEEVTTAILTEETYAVSDNGSDIQILELDVRTSPPETSTSSESDASTTHQVVEIKFDDKEMTSKLGTLSITTRPFTADELQSSTVAENTTGTPTTASSTVVLSTTTTTTTTAAPSTTANVVRSSTVSPSTTTPNPTTVHVIEHELQHALEPEPVDTLDGDDHETNEADHQHKDLHNSFSNIENFQPYKPNRHRSLTKPEVHNNHGNYIKKILG</sequence>
<name>A0A903U939_AEDAE</name>
<feature type="compositionally biased region" description="Low complexity" evidence="1">
    <location>
        <begin position="390"/>
        <end position="402"/>
    </location>
</feature>
<dbReference type="PANTHER" id="PTHR45784">
    <property type="entry name" value="C-TYPE LECTIN DOMAIN FAMILY 20 MEMBER A-RELATED"/>
    <property type="match status" value="1"/>
</dbReference>
<keyword evidence="2" id="KW-0732">Signal</keyword>
<keyword evidence="5" id="KW-1185">Reference proteome</keyword>
<feature type="compositionally biased region" description="Low complexity" evidence="1">
    <location>
        <begin position="430"/>
        <end position="460"/>
    </location>
</feature>
<evidence type="ECO:0000313" key="5">
    <source>
        <dbReference type="Proteomes" id="UP000008820"/>
    </source>
</evidence>
<dbReference type="InterPro" id="IPR001304">
    <property type="entry name" value="C-type_lectin-like"/>
</dbReference>
<feature type="compositionally biased region" description="Acidic residues" evidence="1">
    <location>
        <begin position="355"/>
        <end position="369"/>
    </location>
</feature>
<dbReference type="PROSITE" id="PS50041">
    <property type="entry name" value="C_TYPE_LECTIN_2"/>
    <property type="match status" value="1"/>
</dbReference>
<feature type="signal peptide" evidence="2">
    <location>
        <begin position="1"/>
        <end position="32"/>
    </location>
</feature>
<dbReference type="OrthoDB" id="5858677at2759"/>
<accession>A0A903U939</accession>